<feature type="transmembrane region" description="Helical" evidence="5">
    <location>
        <begin position="12"/>
        <end position="43"/>
    </location>
</feature>
<proteinExistence type="predicted"/>
<feature type="transmembrane region" description="Helical" evidence="5">
    <location>
        <begin position="92"/>
        <end position="110"/>
    </location>
</feature>
<feature type="transmembrane region" description="Helical" evidence="5">
    <location>
        <begin position="219"/>
        <end position="242"/>
    </location>
</feature>
<dbReference type="AlphaFoldDB" id="A0A366M9X0"/>
<keyword evidence="2 5" id="KW-0812">Transmembrane</keyword>
<dbReference type="Pfam" id="PF02361">
    <property type="entry name" value="CbiQ"/>
    <property type="match status" value="1"/>
</dbReference>
<evidence type="ECO:0008006" key="8">
    <source>
        <dbReference type="Google" id="ProtNLM"/>
    </source>
</evidence>
<evidence type="ECO:0000256" key="1">
    <source>
        <dbReference type="ARBA" id="ARBA00004141"/>
    </source>
</evidence>
<sequence>MNVITIHPTIYTIYYIILILFALLFNNIYYLVAFLVFIVILLFLQKSKKEIKPTLKYFIPMSLIIIILNPLFSHVGTTKIFLMGNYFITLESLAYGFLMDFSLLIILLLFVSFNKYVDYQKLLYLTSNHFPNVSMIVVMVMRFIPLLNYRLGEVNKIFDFEHGNSDESKIDKIKKMGSILAVVIFWSLEESMLTAKSMKARGYGIFKRSSYLRYKINRIDIILIGIIMLCAIISLLGLYYGIGNVEIYPTLTPSFFNFPLDFPLNVFYLTFLVLLSPLIFLELKERVIWKLRSKTYGFN</sequence>
<gene>
    <name evidence="6" type="ORF">ALNOE001_12190</name>
</gene>
<dbReference type="EMBL" id="NIZT01000030">
    <property type="protein sequence ID" value="RBQ22965.1"/>
    <property type="molecule type" value="Genomic_DNA"/>
</dbReference>
<evidence type="ECO:0000256" key="3">
    <source>
        <dbReference type="ARBA" id="ARBA00022989"/>
    </source>
</evidence>
<comment type="caution">
    <text evidence="6">The sequence shown here is derived from an EMBL/GenBank/DDBJ whole genome shotgun (WGS) entry which is preliminary data.</text>
</comment>
<keyword evidence="4 5" id="KW-0472">Membrane</keyword>
<evidence type="ECO:0000256" key="2">
    <source>
        <dbReference type="ARBA" id="ARBA00022692"/>
    </source>
</evidence>
<name>A0A366M9X0_9EURY</name>
<organism evidence="6 7">
    <name type="scientific">Candidatus Methanobinarius endosymbioticus</name>
    <dbReference type="NCBI Taxonomy" id="2006182"/>
    <lineage>
        <taxon>Archaea</taxon>
        <taxon>Methanobacteriati</taxon>
        <taxon>Methanobacteriota</taxon>
        <taxon>Methanomada group</taxon>
        <taxon>Methanobacteria</taxon>
        <taxon>Methanobacteriales</taxon>
        <taxon>Methanobacteriaceae</taxon>
        <taxon>Candidatus Methanobinarius</taxon>
    </lineage>
</organism>
<dbReference type="CDD" id="cd16914">
    <property type="entry name" value="EcfT"/>
    <property type="match status" value="1"/>
</dbReference>
<evidence type="ECO:0000313" key="6">
    <source>
        <dbReference type="EMBL" id="RBQ22965.1"/>
    </source>
</evidence>
<keyword evidence="7" id="KW-1185">Reference proteome</keyword>
<evidence type="ECO:0000256" key="4">
    <source>
        <dbReference type="ARBA" id="ARBA00023136"/>
    </source>
</evidence>
<evidence type="ECO:0000313" key="7">
    <source>
        <dbReference type="Proteomes" id="UP000253099"/>
    </source>
</evidence>
<dbReference type="Proteomes" id="UP000253099">
    <property type="component" value="Unassembled WGS sequence"/>
</dbReference>
<evidence type="ECO:0000256" key="5">
    <source>
        <dbReference type="SAM" id="Phobius"/>
    </source>
</evidence>
<reference evidence="6 7" key="1">
    <citation type="submission" date="2018-06" db="EMBL/GenBank/DDBJ databases">
        <title>Genomic insight into two independent archaeal endosymbiosis events.</title>
        <authorList>
            <person name="Lind A.E."/>
            <person name="Lewis W.H."/>
            <person name="Spang A."/>
            <person name="Guy L."/>
            <person name="Embley M.T."/>
            <person name="Ettema T.J.G."/>
        </authorList>
    </citation>
    <scope>NUCLEOTIDE SEQUENCE [LARGE SCALE GENOMIC DNA]</scope>
    <source>
        <strain evidence="6">NOE</strain>
    </source>
</reference>
<feature type="transmembrane region" description="Helical" evidence="5">
    <location>
        <begin position="262"/>
        <end position="283"/>
    </location>
</feature>
<protein>
    <recommendedName>
        <fullName evidence="8">Energy-coupling factor transporter transmembrane protein EcfT</fullName>
    </recommendedName>
</protein>
<dbReference type="GO" id="GO:0005886">
    <property type="term" value="C:plasma membrane"/>
    <property type="evidence" value="ECO:0007669"/>
    <property type="project" value="UniProtKB-ARBA"/>
</dbReference>
<comment type="subcellular location">
    <subcellularLocation>
        <location evidence="1">Membrane</location>
        <topology evidence="1">Multi-pass membrane protein</topology>
    </subcellularLocation>
</comment>
<feature type="transmembrane region" description="Helical" evidence="5">
    <location>
        <begin position="55"/>
        <end position="72"/>
    </location>
</feature>
<dbReference type="InterPro" id="IPR003339">
    <property type="entry name" value="ABC/ECF_trnsptr_transmembrane"/>
</dbReference>
<keyword evidence="3 5" id="KW-1133">Transmembrane helix</keyword>
<accession>A0A366M9X0</accession>